<accession>A0A0A7I9Y4</accession>
<reference evidence="2 3" key="1">
    <citation type="journal article" date="2015" name="Genome Announc.">
        <title>Bifidobacterium pseudolongum Strain PV8-2, Isolated from a Stool Sample of an Anemic Kenyan Infant.</title>
        <authorList>
            <person name="Vazquez-Gutierrez P."/>
            <person name="Lacroix C."/>
            <person name="Chassard C."/>
            <person name="Klumpp J."/>
            <person name="Stevens M.J."/>
            <person name="Jans C."/>
        </authorList>
    </citation>
    <scope>NUCLEOTIDE SEQUENCE [LARGE SCALE GENOMIC DNA]</scope>
    <source>
        <strain evidence="2 3">PV8-2</strain>
    </source>
</reference>
<dbReference type="OrthoDB" id="3233033at2"/>
<dbReference type="KEGG" id="bpsp:AH67_05165"/>
<dbReference type="RefSeq" id="WP_039171939.1">
    <property type="nucleotide sequence ID" value="NZ_CP007457.1"/>
</dbReference>
<evidence type="ECO:0000256" key="1">
    <source>
        <dbReference type="SAM" id="MobiDB-lite"/>
    </source>
</evidence>
<evidence type="ECO:0000313" key="2">
    <source>
        <dbReference type="EMBL" id="AIZ17052.1"/>
    </source>
</evidence>
<organism evidence="2 3">
    <name type="scientific">Bifidobacterium pseudolongum PV8-2</name>
    <dbReference type="NCBI Taxonomy" id="1447715"/>
    <lineage>
        <taxon>Bacteria</taxon>
        <taxon>Bacillati</taxon>
        <taxon>Actinomycetota</taxon>
        <taxon>Actinomycetes</taxon>
        <taxon>Bifidobacteriales</taxon>
        <taxon>Bifidobacteriaceae</taxon>
        <taxon>Bifidobacterium</taxon>
    </lineage>
</organism>
<proteinExistence type="predicted"/>
<dbReference type="EMBL" id="CP007457">
    <property type="protein sequence ID" value="AIZ17052.1"/>
    <property type="molecule type" value="Genomic_DNA"/>
</dbReference>
<gene>
    <name evidence="2" type="ORF">AH67_05165</name>
</gene>
<keyword evidence="3" id="KW-1185">Reference proteome</keyword>
<evidence type="ECO:0000313" key="3">
    <source>
        <dbReference type="Proteomes" id="UP000030636"/>
    </source>
</evidence>
<dbReference type="HOGENOM" id="CLU_1168874_0_0_11"/>
<dbReference type="STRING" id="1447715.AH67_05165"/>
<feature type="region of interest" description="Disordered" evidence="1">
    <location>
        <begin position="208"/>
        <end position="237"/>
    </location>
</feature>
<dbReference type="Proteomes" id="UP000030636">
    <property type="component" value="Chromosome"/>
</dbReference>
<sequence length="237" mass="24852">MATIHIKLEHPTNGGTTPCNGTIRFTPIHRYNRGNTVIVPKPFETNLTNGEANVNVIESDHTGCWAITELPGTPQEHTRYVQIPTTSETLEYTDLIDVNPSTLLPAALTAGPLLQIALAADAQAALAYSRTHPETLVLYSEEESINAMAATVSEIAAVRTAAQTQANHATGAARTAVDAAEAATQNLQHIEDTAKQIGVMAGAIIDAAGNNGETSPSTGQPQDAPVQEDPAAGKGEE</sequence>
<protein>
    <submittedName>
        <fullName evidence="2">Uncharacterized protein</fullName>
    </submittedName>
</protein>
<dbReference type="AlphaFoldDB" id="A0A0A7I9Y4"/>
<name>A0A0A7I9Y4_9BIFI</name>